<dbReference type="InterPro" id="IPR050799">
    <property type="entry name" value="ZIP_Transporter"/>
</dbReference>
<protein>
    <submittedName>
        <fullName evidence="11">Zinc transporter ZIP6 isoform X2</fullName>
    </submittedName>
</protein>
<feature type="domain" description="Zinc transporter ZIP4/12 EF-hand" evidence="9">
    <location>
        <begin position="40"/>
        <end position="164"/>
    </location>
</feature>
<dbReference type="GeneID" id="100215499"/>
<feature type="compositionally biased region" description="Basic residues" evidence="6">
    <location>
        <begin position="301"/>
        <end position="311"/>
    </location>
</feature>
<comment type="subcellular location">
    <subcellularLocation>
        <location evidence="1">Membrane</location>
        <topology evidence="1">Multi-pass membrane protein</topology>
    </subcellularLocation>
</comment>
<proteinExistence type="inferred from homology"/>
<dbReference type="PANTHER" id="PTHR12191:SF37">
    <property type="entry name" value="ZINC TRANSPORTER FOI"/>
    <property type="match status" value="1"/>
</dbReference>
<evidence type="ECO:0000256" key="3">
    <source>
        <dbReference type="ARBA" id="ARBA00022692"/>
    </source>
</evidence>
<comment type="similarity">
    <text evidence="2">Belongs to the ZIP transporter (TC 2.A.5) family.</text>
</comment>
<evidence type="ECO:0000256" key="6">
    <source>
        <dbReference type="SAM" id="MobiDB-lite"/>
    </source>
</evidence>
<evidence type="ECO:0000256" key="8">
    <source>
        <dbReference type="SAM" id="SignalP"/>
    </source>
</evidence>
<evidence type="ECO:0000256" key="2">
    <source>
        <dbReference type="ARBA" id="ARBA00006939"/>
    </source>
</evidence>
<dbReference type="RefSeq" id="XP_065666336.1">
    <property type="nucleotide sequence ID" value="XM_065810264.1"/>
</dbReference>
<feature type="transmembrane region" description="Helical" evidence="7">
    <location>
        <begin position="271"/>
        <end position="291"/>
    </location>
</feature>
<keyword evidence="3 7" id="KW-0812">Transmembrane</keyword>
<dbReference type="Proteomes" id="UP001652625">
    <property type="component" value="Chromosome 11"/>
</dbReference>
<feature type="region of interest" description="Disordered" evidence="6">
    <location>
        <begin position="94"/>
        <end position="114"/>
    </location>
</feature>
<sequence length="555" mass="62557">MRLYWSDMYFFTLYFFLNFITLNADKVCQDLKETAGSKEFINEIFVKYGSVNSTISLSSFNALMSNISLGKIEVLCEPNDIMCEKEGIAQHFKLGRENDHNHDRKRRRRDDPEEHHQHWLQHIKSCLKPIDILKLHNLSEKNSLSKDDFLRVCPSLLHQIDSKACLHEHVKILGHLHDNSDLPTVYESWGYGLLSITVISLLSISVISIIPCLKKAFYHVIMSYLVALAVGTLAGDAMLHLIPHAFAEGANSAASLRISREDELKQHYSQVWRALFVLLGIYLFFVVEQLMKAKALCFSKSHGHSHGKKEHKYSTEKDSDVSSESKHFIKEPKNDDSSKKELSEEKEKLENEGKKKLSHVLSCESSMHLQLEEGSKTHFHADDRHHHHHHNEKKIDKTTAISSLALMVIVGDGFHNFSDGLAVGAAFSASLSSGLSTAIAVFCHELPHELGDFAILINSGMTIKRAIIYNLVSALLAYLGLVVGIFVGEYEIGRHFILSVTAGLFLYVALADMLPELMHQEVPDQSLKITIICQHLGILSGIGMMLFISLFEHSF</sequence>
<keyword evidence="8" id="KW-0732">Signal</keyword>
<feature type="transmembrane region" description="Helical" evidence="7">
    <location>
        <begin position="531"/>
        <end position="551"/>
    </location>
</feature>
<keyword evidence="5 7" id="KW-0472">Membrane</keyword>
<organism evidence="10 11">
    <name type="scientific">Hydra vulgaris</name>
    <name type="common">Hydra</name>
    <name type="synonym">Hydra attenuata</name>
    <dbReference type="NCBI Taxonomy" id="6087"/>
    <lineage>
        <taxon>Eukaryota</taxon>
        <taxon>Metazoa</taxon>
        <taxon>Cnidaria</taxon>
        <taxon>Hydrozoa</taxon>
        <taxon>Hydroidolina</taxon>
        <taxon>Anthoathecata</taxon>
        <taxon>Aplanulata</taxon>
        <taxon>Hydridae</taxon>
        <taxon>Hydra</taxon>
    </lineage>
</organism>
<name>A0ABM4CWL8_HYDVU</name>
<keyword evidence="4 7" id="KW-1133">Transmembrane helix</keyword>
<reference evidence="11" key="1">
    <citation type="submission" date="2025-08" db="UniProtKB">
        <authorList>
            <consortium name="RefSeq"/>
        </authorList>
    </citation>
    <scope>IDENTIFICATION</scope>
</reference>
<feature type="compositionally biased region" description="Basic and acidic residues" evidence="6">
    <location>
        <begin position="312"/>
        <end position="354"/>
    </location>
</feature>
<dbReference type="PANTHER" id="PTHR12191">
    <property type="entry name" value="SOLUTE CARRIER FAMILY 39"/>
    <property type="match status" value="1"/>
</dbReference>
<dbReference type="InterPro" id="IPR003689">
    <property type="entry name" value="ZIP"/>
</dbReference>
<accession>A0ABM4CWL8</accession>
<feature type="transmembrane region" description="Helical" evidence="7">
    <location>
        <begin position="492"/>
        <end position="510"/>
    </location>
</feature>
<evidence type="ECO:0000256" key="5">
    <source>
        <dbReference type="ARBA" id="ARBA00023136"/>
    </source>
</evidence>
<feature type="transmembrane region" description="Helical" evidence="7">
    <location>
        <begin position="467"/>
        <end position="486"/>
    </location>
</feature>
<evidence type="ECO:0000256" key="4">
    <source>
        <dbReference type="ARBA" id="ARBA00022989"/>
    </source>
</evidence>
<evidence type="ECO:0000256" key="1">
    <source>
        <dbReference type="ARBA" id="ARBA00004141"/>
    </source>
</evidence>
<feature type="region of interest" description="Disordered" evidence="6">
    <location>
        <begin position="301"/>
        <end position="354"/>
    </location>
</feature>
<dbReference type="InterPro" id="IPR049406">
    <property type="entry name" value="ZIP4_12_EF-hand"/>
</dbReference>
<feature type="transmembrane region" description="Helical" evidence="7">
    <location>
        <begin position="189"/>
        <end position="210"/>
    </location>
</feature>
<keyword evidence="10" id="KW-1185">Reference proteome</keyword>
<evidence type="ECO:0000256" key="7">
    <source>
        <dbReference type="SAM" id="Phobius"/>
    </source>
</evidence>
<evidence type="ECO:0000259" key="9">
    <source>
        <dbReference type="Pfam" id="PF21116"/>
    </source>
</evidence>
<dbReference type="Pfam" id="PF21116">
    <property type="entry name" value="EF-hand_Zip"/>
    <property type="match status" value="1"/>
</dbReference>
<evidence type="ECO:0000313" key="10">
    <source>
        <dbReference type="Proteomes" id="UP001652625"/>
    </source>
</evidence>
<feature type="signal peptide" evidence="8">
    <location>
        <begin position="1"/>
        <end position="24"/>
    </location>
</feature>
<evidence type="ECO:0000313" key="11">
    <source>
        <dbReference type="RefSeq" id="XP_065666336.1"/>
    </source>
</evidence>
<feature type="transmembrane region" description="Helical" evidence="7">
    <location>
        <begin position="217"/>
        <end position="242"/>
    </location>
</feature>
<dbReference type="Pfam" id="PF02535">
    <property type="entry name" value="Zip"/>
    <property type="match status" value="1"/>
</dbReference>
<feature type="chain" id="PRO_5045823023" evidence="8">
    <location>
        <begin position="25"/>
        <end position="555"/>
    </location>
</feature>
<gene>
    <name evidence="11" type="primary">LOC100215499</name>
</gene>